<dbReference type="AlphaFoldDB" id="A0A9W9XIZ0"/>
<gene>
    <name evidence="4" type="ORF">N7539_002216</name>
</gene>
<protein>
    <recommendedName>
        <fullName evidence="6">Respiratory complex assembly protein Rmp1</fullName>
    </recommendedName>
</protein>
<evidence type="ECO:0008006" key="6">
    <source>
        <dbReference type="Google" id="ProtNLM"/>
    </source>
</evidence>
<feature type="compositionally biased region" description="Basic residues" evidence="1">
    <location>
        <begin position="57"/>
        <end position="68"/>
    </location>
</feature>
<dbReference type="InterPro" id="IPR048401">
    <property type="entry name" value="SLS1_C"/>
</dbReference>
<feature type="region of interest" description="Disordered" evidence="1">
    <location>
        <begin position="28"/>
        <end position="71"/>
    </location>
</feature>
<accession>A0A9W9XIZ0</accession>
<proteinExistence type="predicted"/>
<dbReference type="GeneID" id="81622068"/>
<dbReference type="Proteomes" id="UP001148312">
    <property type="component" value="Unassembled WGS sequence"/>
</dbReference>
<dbReference type="RefSeq" id="XP_056793850.1">
    <property type="nucleotide sequence ID" value="XM_056931819.1"/>
</dbReference>
<sequence>MMRPQPRTVFGKHPSWITLPCRSLPQYTIRGPSSARFQSSESDGPFTSSDPSSEHAPRRRRRFKKASQSKRITLDVDSLGQPGEIVVVPPKPPRTLKSKLREAQNITTEDAQPVTLSSMLEDLEEEYTPLTSTEIQGRIEKERETANCTGKLSAHEWEATRSRLASSFTYNQLSEYVEDHQAHGKQGFRDPDAWRPGTSAFTQTYSGHATGPSRRVASSHDLKGKALLAERILRDCWDFSIVEEVGQIDLRLSPSQVSLLLKAEHFSFDEIATLHESSIDVTSFLGLVRITGRQDSCESMSEIIRDAIARIREDSIAIDPAAFRAVMTHSVSQRLFDFISETYGISFDTDDSQVPKKILYLAENREGAENARRALNLALREVTPSSIPFSTYFSASDTANTYNHTPEDSVPWLDQQRQWFRWAMPSTQSTESSSDATDLFDNHQTRLSDHLLKLLRKTSAPKVASSGTLNVHESITASVGHCLFGRKQSAENVSMNPAQLGKLSLPRTFSTDIPRVINYLTSLRPITPVVGNQLHTLRLTPSFEHAHTAPILEVTILSKLGTKLDTTEDAFEVQKLRVILASNEVDYLLPENGLDLRFHRTLYHEITSEFVADNSDLQELVNGIKSCLRGTFGTASLHLSPSDDSVPLPAFCHLALPRRILAKSEQSSSTDEESAPLQVEYIFPPIHNIRRAGVQLYELADRQLSYSYQETGPVLPGRVVNVSLGMELANTPRVTDITEAQDHVALEKDFHSFYNTACRMAFDIHRLKLSGTDDGIFEPSPMFR</sequence>
<keyword evidence="5" id="KW-1185">Reference proteome</keyword>
<dbReference type="Pfam" id="PF20776">
    <property type="entry name" value="SLS1_N"/>
    <property type="match status" value="1"/>
</dbReference>
<feature type="domain" description="SLS1 N-terminal" evidence="2">
    <location>
        <begin position="130"/>
        <end position="241"/>
    </location>
</feature>
<evidence type="ECO:0000313" key="5">
    <source>
        <dbReference type="Proteomes" id="UP001148312"/>
    </source>
</evidence>
<dbReference type="Pfam" id="PF20778">
    <property type="entry name" value="SLS1_C"/>
    <property type="match status" value="1"/>
</dbReference>
<evidence type="ECO:0000259" key="2">
    <source>
        <dbReference type="Pfam" id="PF20776"/>
    </source>
</evidence>
<evidence type="ECO:0000259" key="3">
    <source>
        <dbReference type="Pfam" id="PF20778"/>
    </source>
</evidence>
<organism evidence="4 5">
    <name type="scientific">Penicillium diatomitis</name>
    <dbReference type="NCBI Taxonomy" id="2819901"/>
    <lineage>
        <taxon>Eukaryota</taxon>
        <taxon>Fungi</taxon>
        <taxon>Dikarya</taxon>
        <taxon>Ascomycota</taxon>
        <taxon>Pezizomycotina</taxon>
        <taxon>Eurotiomycetes</taxon>
        <taxon>Eurotiomycetidae</taxon>
        <taxon>Eurotiales</taxon>
        <taxon>Aspergillaceae</taxon>
        <taxon>Penicillium</taxon>
    </lineage>
</organism>
<feature type="domain" description="SLS1 C-terminal" evidence="3">
    <location>
        <begin position="408"/>
        <end position="760"/>
    </location>
</feature>
<name>A0A9W9XIZ0_9EURO</name>
<feature type="compositionally biased region" description="Polar residues" evidence="1">
    <location>
        <begin position="35"/>
        <end position="51"/>
    </location>
</feature>
<evidence type="ECO:0000256" key="1">
    <source>
        <dbReference type="SAM" id="MobiDB-lite"/>
    </source>
</evidence>
<dbReference type="InterPro" id="IPR048400">
    <property type="entry name" value="SLS1_N"/>
</dbReference>
<evidence type="ECO:0000313" key="4">
    <source>
        <dbReference type="EMBL" id="KAJ5493470.1"/>
    </source>
</evidence>
<dbReference type="EMBL" id="JAPWDQ010000002">
    <property type="protein sequence ID" value="KAJ5493470.1"/>
    <property type="molecule type" value="Genomic_DNA"/>
</dbReference>
<comment type="caution">
    <text evidence="4">The sequence shown here is derived from an EMBL/GenBank/DDBJ whole genome shotgun (WGS) entry which is preliminary data.</text>
</comment>
<reference evidence="4" key="2">
    <citation type="journal article" date="2023" name="IMA Fungus">
        <title>Comparative genomic study of the Penicillium genus elucidates a diverse pangenome and 15 lateral gene transfer events.</title>
        <authorList>
            <person name="Petersen C."/>
            <person name="Sorensen T."/>
            <person name="Nielsen M.R."/>
            <person name="Sondergaard T.E."/>
            <person name="Sorensen J.L."/>
            <person name="Fitzpatrick D.A."/>
            <person name="Frisvad J.C."/>
            <person name="Nielsen K.L."/>
        </authorList>
    </citation>
    <scope>NUCLEOTIDE SEQUENCE</scope>
    <source>
        <strain evidence="4">IBT 30728</strain>
    </source>
</reference>
<reference evidence="4" key="1">
    <citation type="submission" date="2022-12" db="EMBL/GenBank/DDBJ databases">
        <authorList>
            <person name="Petersen C."/>
        </authorList>
    </citation>
    <scope>NUCLEOTIDE SEQUENCE</scope>
    <source>
        <strain evidence="4">IBT 30728</strain>
    </source>
</reference>